<proteinExistence type="predicted"/>
<gene>
    <name evidence="1" type="ORF">SPARVUS_LOCUS11762246</name>
</gene>
<organism evidence="1 2">
    <name type="scientific">Staurois parvus</name>
    <dbReference type="NCBI Taxonomy" id="386267"/>
    <lineage>
        <taxon>Eukaryota</taxon>
        <taxon>Metazoa</taxon>
        <taxon>Chordata</taxon>
        <taxon>Craniata</taxon>
        <taxon>Vertebrata</taxon>
        <taxon>Euteleostomi</taxon>
        <taxon>Amphibia</taxon>
        <taxon>Batrachia</taxon>
        <taxon>Anura</taxon>
        <taxon>Neobatrachia</taxon>
        <taxon>Ranoidea</taxon>
        <taxon>Ranidae</taxon>
        <taxon>Staurois</taxon>
    </lineage>
</organism>
<sequence length="52" mass="5766">MALGRNGLTIRGDQRVNCEHYRRRVNSTVLSPVSSCTLLCMALNIRGMQSSV</sequence>
<feature type="non-terminal residue" evidence="1">
    <location>
        <position position="52"/>
    </location>
</feature>
<protein>
    <submittedName>
        <fullName evidence="1">Uncharacterized protein</fullName>
    </submittedName>
</protein>
<accession>A0ABN9FCB2</accession>
<keyword evidence="2" id="KW-1185">Reference proteome</keyword>
<comment type="caution">
    <text evidence="1">The sequence shown here is derived from an EMBL/GenBank/DDBJ whole genome shotgun (WGS) entry which is preliminary data.</text>
</comment>
<evidence type="ECO:0000313" key="2">
    <source>
        <dbReference type="Proteomes" id="UP001162483"/>
    </source>
</evidence>
<reference evidence="1" key="1">
    <citation type="submission" date="2023-05" db="EMBL/GenBank/DDBJ databases">
        <authorList>
            <person name="Stuckert A."/>
        </authorList>
    </citation>
    <scope>NUCLEOTIDE SEQUENCE</scope>
</reference>
<dbReference type="EMBL" id="CATNWA010016690">
    <property type="protein sequence ID" value="CAI9594658.1"/>
    <property type="molecule type" value="Genomic_DNA"/>
</dbReference>
<evidence type="ECO:0000313" key="1">
    <source>
        <dbReference type="EMBL" id="CAI9594658.1"/>
    </source>
</evidence>
<dbReference type="Proteomes" id="UP001162483">
    <property type="component" value="Unassembled WGS sequence"/>
</dbReference>
<name>A0ABN9FCB2_9NEOB</name>